<organism evidence="6 7">
    <name type="scientific">Stutzerimonas stutzeri</name>
    <name type="common">Pseudomonas stutzeri</name>
    <dbReference type="NCBI Taxonomy" id="316"/>
    <lineage>
        <taxon>Bacteria</taxon>
        <taxon>Pseudomonadati</taxon>
        <taxon>Pseudomonadota</taxon>
        <taxon>Gammaproteobacteria</taxon>
        <taxon>Pseudomonadales</taxon>
        <taxon>Pseudomonadaceae</taxon>
        <taxon>Stutzerimonas</taxon>
    </lineage>
</organism>
<dbReference type="InterPro" id="IPR019903">
    <property type="entry name" value="RIC_family"/>
</dbReference>
<dbReference type="CDD" id="cd12108">
    <property type="entry name" value="Hr-like"/>
    <property type="match status" value="1"/>
</dbReference>
<evidence type="ECO:0000256" key="1">
    <source>
        <dbReference type="ARBA" id="ARBA00004496"/>
    </source>
</evidence>
<evidence type="ECO:0000256" key="2">
    <source>
        <dbReference type="ARBA" id="ARBA00022490"/>
    </source>
</evidence>
<dbReference type="AlphaFoldDB" id="A0A2N8T321"/>
<feature type="domain" description="Hemerythrin-like" evidence="5">
    <location>
        <begin position="79"/>
        <end position="217"/>
    </location>
</feature>
<protein>
    <submittedName>
        <fullName evidence="6">Iron-sulfur cluster repair protein YtfE</fullName>
    </submittedName>
</protein>
<proteinExistence type="predicted"/>
<sequence length="222" mass="24957">MTSTIDQTLGSLACSIPGATRVLRQYKLDFCCGGNVPLREAAAQHGLDAEQIAAELAALSDHGDAAPDWRSAPANQLIEHILENFHERHRDQFPELIRLANRVEHVHGSRPECPNGLAEHLWTMQQELESHMLKEEQILFPMLQRGIGFPQAQGPISVMRYEHQQHGEALERLAALTNDITPPANACNTWRALYRGLEELRSDLMQHIHLENNILFRNAEAG</sequence>
<evidence type="ECO:0000313" key="6">
    <source>
        <dbReference type="EMBL" id="PNG09147.1"/>
    </source>
</evidence>
<dbReference type="GO" id="GO:0005737">
    <property type="term" value="C:cytoplasm"/>
    <property type="evidence" value="ECO:0007669"/>
    <property type="project" value="UniProtKB-SubCell"/>
</dbReference>
<dbReference type="Proteomes" id="UP000236023">
    <property type="component" value="Unassembled WGS sequence"/>
</dbReference>
<dbReference type="NCBIfam" id="TIGR03652">
    <property type="entry name" value="FeS_repair_RIC"/>
    <property type="match status" value="1"/>
</dbReference>
<dbReference type="PANTHER" id="PTHR36438">
    <property type="entry name" value="IRON-SULFUR CLUSTER REPAIR PROTEIN YTFE"/>
    <property type="match status" value="1"/>
</dbReference>
<evidence type="ECO:0000256" key="3">
    <source>
        <dbReference type="ARBA" id="ARBA00022723"/>
    </source>
</evidence>
<dbReference type="Pfam" id="PF01814">
    <property type="entry name" value="Hemerythrin"/>
    <property type="match status" value="1"/>
</dbReference>
<dbReference type="PANTHER" id="PTHR36438:SF1">
    <property type="entry name" value="IRON-SULFUR CLUSTER REPAIR PROTEIN YTFE"/>
    <property type="match status" value="1"/>
</dbReference>
<comment type="caution">
    <text evidence="6">The sequence shown here is derived from an EMBL/GenBank/DDBJ whole genome shotgun (WGS) entry which is preliminary data.</text>
</comment>
<gene>
    <name evidence="6" type="ORF">CXK94_14120</name>
</gene>
<comment type="subcellular location">
    <subcellularLocation>
        <location evidence="1">Cytoplasm</location>
    </subcellularLocation>
</comment>
<evidence type="ECO:0000313" key="7">
    <source>
        <dbReference type="Proteomes" id="UP000236023"/>
    </source>
</evidence>
<reference evidence="6 7" key="1">
    <citation type="submission" date="2018-01" db="EMBL/GenBank/DDBJ databases">
        <title>Denitrification phenotypes of diverse strains of Pseudomonas stutzeri.</title>
        <authorList>
            <person name="Milligan D.A."/>
            <person name="Bergaust L."/>
            <person name="Bakken L.R."/>
            <person name="Frostegard A."/>
        </authorList>
    </citation>
    <scope>NUCLEOTIDE SEQUENCE [LARGE SCALE GENOMIC DNA]</scope>
    <source>
        <strain evidence="6 7">24a75</strain>
    </source>
</reference>
<keyword evidence="2" id="KW-0963">Cytoplasm</keyword>
<keyword evidence="4" id="KW-0408">Iron</keyword>
<dbReference type="Gene3D" id="1.20.120.520">
    <property type="entry name" value="nmb1532 protein domain like"/>
    <property type="match status" value="1"/>
</dbReference>
<keyword evidence="3" id="KW-0479">Metal-binding</keyword>
<accession>A0A2N8T321</accession>
<dbReference type="NCBIfam" id="NF008221">
    <property type="entry name" value="PRK10992.1"/>
    <property type="match status" value="1"/>
</dbReference>
<dbReference type="GO" id="GO:0046872">
    <property type="term" value="F:metal ion binding"/>
    <property type="evidence" value="ECO:0007669"/>
    <property type="project" value="UniProtKB-KW"/>
</dbReference>
<dbReference type="Pfam" id="PF04405">
    <property type="entry name" value="ScdA_N"/>
    <property type="match status" value="1"/>
</dbReference>
<evidence type="ECO:0000256" key="4">
    <source>
        <dbReference type="ARBA" id="ARBA00023004"/>
    </source>
</evidence>
<dbReference type="InterPro" id="IPR012312">
    <property type="entry name" value="Hemerythrin-like"/>
</dbReference>
<name>A0A2N8T321_STUST</name>
<dbReference type="EMBL" id="POUT01000007">
    <property type="protein sequence ID" value="PNG09147.1"/>
    <property type="molecule type" value="Genomic_DNA"/>
</dbReference>
<dbReference type="RefSeq" id="WP_102894817.1">
    <property type="nucleotide sequence ID" value="NZ_JAMOHU010000003.1"/>
</dbReference>
<evidence type="ECO:0000259" key="5">
    <source>
        <dbReference type="Pfam" id="PF01814"/>
    </source>
</evidence>